<dbReference type="AlphaFoldDB" id="A0A6G3XMU0"/>
<name>A0A6G3XMU0_9ACTN</name>
<accession>A0A6G3XMU0</accession>
<proteinExistence type="predicted"/>
<reference evidence="1" key="1">
    <citation type="submission" date="2020-01" db="EMBL/GenBank/DDBJ databases">
        <title>Insect and environment-associated Actinomycetes.</title>
        <authorList>
            <person name="Currrie C."/>
            <person name="Chevrette M."/>
            <person name="Carlson C."/>
            <person name="Stubbendieck R."/>
            <person name="Wendt-Pienkowski E."/>
        </authorList>
    </citation>
    <scope>NUCLEOTIDE SEQUENCE</scope>
    <source>
        <strain evidence="1">SID7499</strain>
    </source>
</reference>
<gene>
    <name evidence="1" type="ORF">G3M58_72635</name>
</gene>
<organism evidence="1">
    <name type="scientific">Streptomyces sp. SID7499</name>
    <dbReference type="NCBI Taxonomy" id="2706086"/>
    <lineage>
        <taxon>Bacteria</taxon>
        <taxon>Bacillati</taxon>
        <taxon>Actinomycetota</taxon>
        <taxon>Actinomycetes</taxon>
        <taxon>Kitasatosporales</taxon>
        <taxon>Streptomycetaceae</taxon>
        <taxon>Streptomyces</taxon>
    </lineage>
</organism>
<protein>
    <submittedName>
        <fullName evidence="1">M20 family metallopeptidase</fullName>
    </submittedName>
</protein>
<comment type="caution">
    <text evidence="1">The sequence shown here is derived from an EMBL/GenBank/DDBJ whole genome shotgun (WGS) entry which is preliminary data.</text>
</comment>
<feature type="non-terminal residue" evidence="1">
    <location>
        <position position="1"/>
    </location>
</feature>
<dbReference type="EMBL" id="JAAGMN010007616">
    <property type="protein sequence ID" value="NEE19007.1"/>
    <property type="molecule type" value="Genomic_DNA"/>
</dbReference>
<sequence>FAEAAVSPAAEQALLDGAVGMAWTAADFAASRVPGRPSV</sequence>
<evidence type="ECO:0000313" key="1">
    <source>
        <dbReference type="EMBL" id="NEE19007.1"/>
    </source>
</evidence>